<feature type="transmembrane region" description="Helical" evidence="2">
    <location>
        <begin position="95"/>
        <end position="114"/>
    </location>
</feature>
<keyword evidence="2" id="KW-0472">Membrane</keyword>
<feature type="transmembrane region" description="Helical" evidence="2">
    <location>
        <begin position="276"/>
        <end position="300"/>
    </location>
</feature>
<dbReference type="EMBL" id="CDMZ01004464">
    <property type="protein sequence ID" value="CEM49832.1"/>
    <property type="molecule type" value="Genomic_DNA"/>
</dbReference>
<feature type="region of interest" description="Disordered" evidence="1">
    <location>
        <begin position="1"/>
        <end position="33"/>
    </location>
</feature>
<feature type="transmembrane region" description="Helical" evidence="2">
    <location>
        <begin position="61"/>
        <end position="83"/>
    </location>
</feature>
<protein>
    <submittedName>
        <fullName evidence="3">Uncharacterized protein</fullName>
    </submittedName>
</protein>
<evidence type="ECO:0000256" key="2">
    <source>
        <dbReference type="SAM" id="Phobius"/>
    </source>
</evidence>
<evidence type="ECO:0000256" key="1">
    <source>
        <dbReference type="SAM" id="MobiDB-lite"/>
    </source>
</evidence>
<name>A0A0G4HZ65_9ALVE</name>
<feature type="transmembrane region" description="Helical" evidence="2">
    <location>
        <begin position="199"/>
        <end position="220"/>
    </location>
</feature>
<proteinExistence type="predicted"/>
<sequence>MQGREPDPQFRVAGSDYEPQGGRGSSPSVASNPSQIVSVQGGTAAIRVQLRSKEYTVGRSLLLIVIVVLQFCVYVGVLSGWGLEEESGGGRTSSLMGWIGIQVVWLTVTLYLSAKGFFVSLAWLSILFLSALFFFALNIIYCLFVPPFTEVVGRVVSGVPVSVFFAIHLLRMAFIFDLKKYRRGLYPLQYILLSSVPDAVFGFSCLVFLVLCLLFGPWWIPPSVQILIHGIGVSVHLSAFLSLTMGSSPVVGCFFKLDDKGRAVKPNTRVFYKFPFCAAPLYCFPSFWLAHSAAIIKAVFVL</sequence>
<dbReference type="VEuPathDB" id="CryptoDB:Cvel_9630"/>
<keyword evidence="2" id="KW-0812">Transmembrane</keyword>
<gene>
    <name evidence="3" type="ORF">Cvel_9630</name>
</gene>
<feature type="transmembrane region" description="Helical" evidence="2">
    <location>
        <begin position="226"/>
        <end position="255"/>
    </location>
</feature>
<feature type="transmembrane region" description="Helical" evidence="2">
    <location>
        <begin position="158"/>
        <end position="178"/>
    </location>
</feature>
<dbReference type="AlphaFoldDB" id="A0A0G4HZ65"/>
<feature type="transmembrane region" description="Helical" evidence="2">
    <location>
        <begin position="121"/>
        <end position="146"/>
    </location>
</feature>
<accession>A0A0G4HZ65</accession>
<keyword evidence="2" id="KW-1133">Transmembrane helix</keyword>
<organism evidence="3">
    <name type="scientific">Chromera velia CCMP2878</name>
    <dbReference type="NCBI Taxonomy" id="1169474"/>
    <lineage>
        <taxon>Eukaryota</taxon>
        <taxon>Sar</taxon>
        <taxon>Alveolata</taxon>
        <taxon>Colpodellida</taxon>
        <taxon>Chromeraceae</taxon>
        <taxon>Chromera</taxon>
    </lineage>
</organism>
<evidence type="ECO:0000313" key="3">
    <source>
        <dbReference type="EMBL" id="CEM49832.1"/>
    </source>
</evidence>
<reference evidence="3" key="1">
    <citation type="submission" date="2014-11" db="EMBL/GenBank/DDBJ databases">
        <authorList>
            <person name="Otto D Thomas"/>
            <person name="Naeem Raeece"/>
        </authorList>
    </citation>
    <scope>NUCLEOTIDE SEQUENCE</scope>
</reference>